<protein>
    <submittedName>
        <fullName evidence="2">Uncharacterized protein</fullName>
    </submittedName>
</protein>
<proteinExistence type="predicted"/>
<evidence type="ECO:0000313" key="3">
    <source>
        <dbReference type="Proteomes" id="UP000001055"/>
    </source>
</evidence>
<accession>Q0UXT9</accession>
<evidence type="ECO:0000313" key="2">
    <source>
        <dbReference type="EMBL" id="EAT88630.1"/>
    </source>
</evidence>
<dbReference type="Proteomes" id="UP000001055">
    <property type="component" value="Unassembled WGS sequence"/>
</dbReference>
<dbReference type="GeneID" id="5970854"/>
<reference evidence="3" key="1">
    <citation type="journal article" date="2007" name="Plant Cell">
        <title>Dothideomycete-plant interactions illuminated by genome sequencing and EST analysis of the wheat pathogen Stagonospora nodorum.</title>
        <authorList>
            <person name="Hane J.K."/>
            <person name="Lowe R.G."/>
            <person name="Solomon P.S."/>
            <person name="Tan K.C."/>
            <person name="Schoch C.L."/>
            <person name="Spatafora J.W."/>
            <person name="Crous P.W."/>
            <person name="Kodira C."/>
            <person name="Birren B.W."/>
            <person name="Galagan J.E."/>
            <person name="Torriani S.F."/>
            <person name="McDonald B.A."/>
            <person name="Oliver R.P."/>
        </authorList>
    </citation>
    <scope>NUCLEOTIDE SEQUENCE [LARGE SCALE GENOMIC DNA]</scope>
    <source>
        <strain evidence="3">SN15 / ATCC MYA-4574 / FGSC 10173</strain>
    </source>
</reference>
<dbReference type="RefSeq" id="XP_001793991.1">
    <property type="nucleotide sequence ID" value="XM_001793939.1"/>
</dbReference>
<dbReference type="InParanoid" id="Q0UXT9"/>
<feature type="compositionally biased region" description="Basic and acidic residues" evidence="1">
    <location>
        <begin position="173"/>
        <end position="184"/>
    </location>
</feature>
<dbReference type="EMBL" id="CH445329">
    <property type="protein sequence ID" value="EAT88630.1"/>
    <property type="molecule type" value="Genomic_DNA"/>
</dbReference>
<gene>
    <name evidence="2" type="ORF">SNOG_03425</name>
</gene>
<dbReference type="AlphaFoldDB" id="Q0UXT9"/>
<name>Q0UXT9_PHANO</name>
<feature type="compositionally biased region" description="Low complexity" evidence="1">
    <location>
        <begin position="144"/>
        <end position="154"/>
    </location>
</feature>
<dbReference type="VEuPathDB" id="FungiDB:JI435_429060"/>
<sequence>MSKKIRSVANKISMKAAYRADRLIKSVFRAKSREVEHAPAVTSSSVYSQSSGFSTEVMDTNNCEDVAPNLQTQQDDLWEKEQEERGQDLAILHITTPLSIKAKPQKATEHTVSDTSDGTQPPAMCEQQTGIIREQDVKPVPDVDQGNDSGSDSSSLRRRGAVRLKTNPMHVCPTHEIKHYTRPR</sequence>
<organism evidence="2 3">
    <name type="scientific">Phaeosphaeria nodorum (strain SN15 / ATCC MYA-4574 / FGSC 10173)</name>
    <name type="common">Glume blotch fungus</name>
    <name type="synonym">Parastagonospora nodorum</name>
    <dbReference type="NCBI Taxonomy" id="321614"/>
    <lineage>
        <taxon>Eukaryota</taxon>
        <taxon>Fungi</taxon>
        <taxon>Dikarya</taxon>
        <taxon>Ascomycota</taxon>
        <taxon>Pezizomycotina</taxon>
        <taxon>Dothideomycetes</taxon>
        <taxon>Pleosporomycetidae</taxon>
        <taxon>Pleosporales</taxon>
        <taxon>Pleosporineae</taxon>
        <taxon>Phaeosphaeriaceae</taxon>
        <taxon>Parastagonospora</taxon>
    </lineage>
</organism>
<dbReference type="KEGG" id="pno:SNOG_03425"/>
<evidence type="ECO:0000256" key="1">
    <source>
        <dbReference type="SAM" id="MobiDB-lite"/>
    </source>
</evidence>
<feature type="region of interest" description="Disordered" evidence="1">
    <location>
        <begin position="101"/>
        <end position="184"/>
    </location>
</feature>